<dbReference type="RefSeq" id="XP_067756119.1">
    <property type="nucleotide sequence ID" value="XM_067899329.1"/>
</dbReference>
<feature type="compositionally biased region" description="Polar residues" evidence="1">
    <location>
        <begin position="835"/>
        <end position="850"/>
    </location>
</feature>
<gene>
    <name evidence="2" type="ORF">JKF63_03325</name>
</gene>
<reference evidence="2 3" key="1">
    <citation type="submission" date="2021-02" db="EMBL/GenBank/DDBJ databases">
        <title>Porcisia hertigi Genome sequencing and assembly.</title>
        <authorList>
            <person name="Almutairi H."/>
            <person name="Gatherer D."/>
        </authorList>
    </citation>
    <scope>NUCLEOTIDE SEQUENCE [LARGE SCALE GENOMIC DNA]</scope>
    <source>
        <strain evidence="2 3">C119</strain>
    </source>
</reference>
<dbReference type="EMBL" id="JAFJZO010000027">
    <property type="protein sequence ID" value="KAG5501496.1"/>
    <property type="molecule type" value="Genomic_DNA"/>
</dbReference>
<dbReference type="GeneID" id="94289406"/>
<accession>A0A836HYS2</accession>
<sequence length="904" mass="97027">MEVILSPFFVGATCALVDSHGAELAISRAFASAANAYYKAQPPHQPWNQPHPERAHVPITVQLRINTPLLTWTRQAKDVVLRCVDRAVTRICPPLDVLQYISADSPAFVDAGANIMGEGEGPRLSAVFLIQPSAALWPASLLKQHAVEGEVMSSAQPHDSEVCAAAARQSMHDTLLDMDLWNRARAAHQHYDASVALDGGQQHIGPRLVSEAISMDPTVALQAERQASEKTTQLRWQLARWLTELFLNEGSWARSQAAPSVGISRSPYKGPVEAATRRLFQGSLRWSFSHVVDAALSTQHTTSQSTSPGPAMPRRLLHADVRGVEWDGLLVGYTSRYAYIAVPYFVVPAETTTAVASSSSSSLCLWSFVSRIPIPSILSKSAGAGAEDQRGLEVGSYRKRPRTSGSHQSSSTTSKEDTPGSTAARRVLAHCFNTEEVMCHENNPEAEFRLADTPSVVTVRSHRVYCAQADPTRQPLMHPAMPSSGHTPTMSQSAASPYTLSLVLEDAYVVQMRSALGDTSVASASSSKTHWAASLLCGHVQPQSPEDDGGNGNSVVRGSVDDTIAHAVHTFLDVVSVVRESCHRFQRTHERFCSLYAECVRVRGSRNSTAAVPGETNPERSVTDGSLSTTTPASPAPAKVPVAEGSATRGVPSLTVAVQSLRLLHQAEVLYGALSNSVSVHFKKLRGAARVSIPAVRTAMDVAQLEECHNVEFKAKVGLVARGTSGHSGSHKQHHSVLMDTERLRNTMAAMAACRGGVILLGVTDDGRIIGHAKQLDVARQLRTSGFCPAMVKDTVQVKELRWLGAGEGEGSGSAASPSLKRAMPLNWWKRGATPTASDPPKTSTVSKTGAASGDQVITVVSVQKGQAPFYATARNSPPYQRGCASTTVMPTMVMARRIMKELS</sequence>
<dbReference type="KEGG" id="phet:94289406"/>
<comment type="caution">
    <text evidence="2">The sequence shown here is derived from an EMBL/GenBank/DDBJ whole genome shotgun (WGS) entry which is preliminary data.</text>
</comment>
<feature type="region of interest" description="Disordered" evidence="1">
    <location>
        <begin position="607"/>
        <end position="644"/>
    </location>
</feature>
<evidence type="ECO:0000313" key="3">
    <source>
        <dbReference type="Proteomes" id="UP000674318"/>
    </source>
</evidence>
<dbReference type="InterPro" id="IPR038461">
    <property type="entry name" value="Schlafen_AlbA_2_dom_sf"/>
</dbReference>
<dbReference type="Proteomes" id="UP000674318">
    <property type="component" value="Unassembled WGS sequence"/>
</dbReference>
<feature type="compositionally biased region" description="Low complexity" evidence="1">
    <location>
        <begin position="403"/>
        <end position="413"/>
    </location>
</feature>
<evidence type="ECO:0000256" key="1">
    <source>
        <dbReference type="SAM" id="MobiDB-lite"/>
    </source>
</evidence>
<keyword evidence="3" id="KW-1185">Reference proteome</keyword>
<dbReference type="AlphaFoldDB" id="A0A836HYS2"/>
<dbReference type="OrthoDB" id="272645at2759"/>
<feature type="compositionally biased region" description="Low complexity" evidence="1">
    <location>
        <begin position="626"/>
        <end position="637"/>
    </location>
</feature>
<feature type="region of interest" description="Disordered" evidence="1">
    <location>
        <begin position="383"/>
        <end position="422"/>
    </location>
</feature>
<proteinExistence type="predicted"/>
<protein>
    <submittedName>
        <fullName evidence="2">Uncharacterized protein</fullName>
    </submittedName>
</protein>
<feature type="region of interest" description="Disordered" evidence="1">
    <location>
        <begin position="831"/>
        <end position="851"/>
    </location>
</feature>
<dbReference type="Gene3D" id="3.30.950.30">
    <property type="entry name" value="Schlafen, AAA domain"/>
    <property type="match status" value="1"/>
</dbReference>
<name>A0A836HYS2_9TRYP</name>
<evidence type="ECO:0000313" key="2">
    <source>
        <dbReference type="EMBL" id="KAG5501496.1"/>
    </source>
</evidence>
<organism evidence="2 3">
    <name type="scientific">Porcisia hertigi</name>
    <dbReference type="NCBI Taxonomy" id="2761500"/>
    <lineage>
        <taxon>Eukaryota</taxon>
        <taxon>Discoba</taxon>
        <taxon>Euglenozoa</taxon>
        <taxon>Kinetoplastea</taxon>
        <taxon>Metakinetoplastina</taxon>
        <taxon>Trypanosomatida</taxon>
        <taxon>Trypanosomatidae</taxon>
        <taxon>Leishmaniinae</taxon>
        <taxon>Porcisia</taxon>
    </lineage>
</organism>